<dbReference type="Pfam" id="PF14905">
    <property type="entry name" value="OMP_b-brl_3"/>
    <property type="match status" value="1"/>
</dbReference>
<dbReference type="Gene3D" id="2.170.130.10">
    <property type="entry name" value="TonB-dependent receptor, plug domain"/>
    <property type="match status" value="1"/>
</dbReference>
<keyword evidence="5" id="KW-0732">Signal</keyword>
<evidence type="ECO:0000256" key="5">
    <source>
        <dbReference type="SAM" id="SignalP"/>
    </source>
</evidence>
<evidence type="ECO:0000256" key="2">
    <source>
        <dbReference type="ARBA" id="ARBA00023136"/>
    </source>
</evidence>
<dbReference type="InterPro" id="IPR010916">
    <property type="entry name" value="TonB_box_CS"/>
</dbReference>
<name>A0A1W2GHJ0_REIFA</name>
<dbReference type="GO" id="GO:0009279">
    <property type="term" value="C:cell outer membrane"/>
    <property type="evidence" value="ECO:0007669"/>
    <property type="project" value="UniProtKB-SubCell"/>
</dbReference>
<gene>
    <name evidence="8" type="ORF">SAMN04488029_2555</name>
</gene>
<feature type="domain" description="TonB-dependent receptor plug" evidence="6">
    <location>
        <begin position="161"/>
        <end position="238"/>
    </location>
</feature>
<keyword evidence="8" id="KW-0675">Receptor</keyword>
<dbReference type="Proteomes" id="UP000192472">
    <property type="component" value="Unassembled WGS sequence"/>
</dbReference>
<dbReference type="STRING" id="692418.SAMN04488029_2555"/>
<dbReference type="InterPro" id="IPR041700">
    <property type="entry name" value="OMP_b-brl_3"/>
</dbReference>
<proteinExistence type="predicted"/>
<feature type="region of interest" description="Disordered" evidence="4">
    <location>
        <begin position="797"/>
        <end position="817"/>
    </location>
</feature>
<dbReference type="EMBL" id="FWYF01000003">
    <property type="protein sequence ID" value="SMD35818.1"/>
    <property type="molecule type" value="Genomic_DNA"/>
</dbReference>
<reference evidence="8 9" key="1">
    <citation type="submission" date="2017-04" db="EMBL/GenBank/DDBJ databases">
        <authorList>
            <person name="Afonso C.L."/>
            <person name="Miller P.J."/>
            <person name="Scott M.A."/>
            <person name="Spackman E."/>
            <person name="Goraichik I."/>
            <person name="Dimitrov K.M."/>
            <person name="Suarez D.L."/>
            <person name="Swayne D.E."/>
        </authorList>
    </citation>
    <scope>NUCLEOTIDE SEQUENCE [LARGE SCALE GENOMIC DNA]</scope>
    <source>
        <strain evidence="8 9">DSM 26133</strain>
    </source>
</reference>
<feature type="signal peptide" evidence="5">
    <location>
        <begin position="1"/>
        <end position="23"/>
    </location>
</feature>
<feature type="chain" id="PRO_5010715315" evidence="5">
    <location>
        <begin position="24"/>
        <end position="817"/>
    </location>
</feature>
<evidence type="ECO:0000256" key="1">
    <source>
        <dbReference type="ARBA" id="ARBA00004442"/>
    </source>
</evidence>
<dbReference type="RefSeq" id="WP_084373235.1">
    <property type="nucleotide sequence ID" value="NZ_FWYF01000003.1"/>
</dbReference>
<evidence type="ECO:0000313" key="9">
    <source>
        <dbReference type="Proteomes" id="UP000192472"/>
    </source>
</evidence>
<keyword evidence="9" id="KW-1185">Reference proteome</keyword>
<keyword evidence="3" id="KW-0998">Cell outer membrane</keyword>
<dbReference type="InterPro" id="IPR036942">
    <property type="entry name" value="Beta-barrel_TonB_sf"/>
</dbReference>
<organism evidence="8 9">
    <name type="scientific">Reichenbachiella faecimaris</name>
    <dbReference type="NCBI Taxonomy" id="692418"/>
    <lineage>
        <taxon>Bacteria</taxon>
        <taxon>Pseudomonadati</taxon>
        <taxon>Bacteroidota</taxon>
        <taxon>Cytophagia</taxon>
        <taxon>Cytophagales</taxon>
        <taxon>Reichenbachiellaceae</taxon>
        <taxon>Reichenbachiella</taxon>
    </lineage>
</organism>
<dbReference type="Pfam" id="PF07715">
    <property type="entry name" value="Plug"/>
    <property type="match status" value="1"/>
</dbReference>
<dbReference type="AlphaFoldDB" id="A0A1W2GHJ0"/>
<accession>A0A1W2GHJ0</accession>
<sequence>MTKKAISLLLLQFFCLLATSLQAQPGTSLGRVERGSPFKITGQLIDGETRIPLEYASASLFSIQDSLLVDGSITNERGFFTITPRPGRYYLRLQFISYEQKYVNDLVLNHENKVIDLGAIKMSPDAETLEEVVVAGKRDQMQLELDKRVFNVSENLSNIGANASEIMDNLPSVSVDVEGTVSLRGSSNVRILVNGKPSGLVGISDANGLRQLQGNLIERIEVITNPSARYDAEGSAGIINIILKKEREKGFNGSFTTNLGYPANHGFSGSVNYRAGNFNVFGSYGINYRENPGGGYTNRIGFGSDTLITHIDNERVRRDISHTYRLGTDYYINENNILTASGLVKIANEENTTDITYYDWDVNDALLSNTFRRDFEKEDDDNYEYQLSYRRIMEGEGHELTADFQYRSNDETEKSSIDSANLLTDSDQIMYQRSINVQGDKNIMMQLDYVNPFGEGKKIEAGYRGTIRKITSDYLVEQVDDQGEWLPYKNFLNRFEYDENVHAVYGIYENKMDKWGYQLGIRLEQTLISTYQRETDQSNDKRYLNAFPSAFVSYKFDKKKSVQASYSRRISRPRFWYLNPFSSFSDPRNIRTGNTDLDPEYADSYEVGWLYNLEQASIYLGGYYRYTTGVINRIETSDDGYTTVSTPYNIGTANAYGIETNFSLDPLDWLNINGNANFYRAMTQGEYKDVKLDRDTYTASFRLNNKVKIGKVNIQLSGWYRAPENTTQGKRKAMYAMDLGSNMDVMKGNGTLTFFVKDVFNTRKWRGTTLASNFSEESEFQWRSRQAGLSFTYRINQKKSRSRGERGEGGDMDGGDF</sequence>
<feature type="domain" description="Outer membrane protein beta-barrel" evidence="7">
    <location>
        <begin position="395"/>
        <end position="793"/>
    </location>
</feature>
<protein>
    <submittedName>
        <fullName evidence="8">Outer membrane receptor proteins, mostly Fe transport</fullName>
    </submittedName>
</protein>
<dbReference type="PANTHER" id="PTHR40980">
    <property type="entry name" value="PLUG DOMAIN-CONTAINING PROTEIN"/>
    <property type="match status" value="1"/>
</dbReference>
<keyword evidence="2" id="KW-0472">Membrane</keyword>
<dbReference type="PROSITE" id="PS00430">
    <property type="entry name" value="TONB_DEPENDENT_REC_1"/>
    <property type="match status" value="1"/>
</dbReference>
<evidence type="ECO:0000256" key="3">
    <source>
        <dbReference type="ARBA" id="ARBA00023237"/>
    </source>
</evidence>
<dbReference type="PANTHER" id="PTHR40980:SF4">
    <property type="entry name" value="TONB-DEPENDENT RECEPTOR-LIKE BETA-BARREL DOMAIN-CONTAINING PROTEIN"/>
    <property type="match status" value="1"/>
</dbReference>
<dbReference type="InterPro" id="IPR008969">
    <property type="entry name" value="CarboxyPept-like_regulatory"/>
</dbReference>
<dbReference type="SUPFAM" id="SSF49464">
    <property type="entry name" value="Carboxypeptidase regulatory domain-like"/>
    <property type="match status" value="1"/>
</dbReference>
<evidence type="ECO:0000313" key="8">
    <source>
        <dbReference type="EMBL" id="SMD35818.1"/>
    </source>
</evidence>
<evidence type="ECO:0000259" key="7">
    <source>
        <dbReference type="Pfam" id="PF14905"/>
    </source>
</evidence>
<dbReference type="OrthoDB" id="905812at2"/>
<dbReference type="InterPro" id="IPR037066">
    <property type="entry name" value="Plug_dom_sf"/>
</dbReference>
<evidence type="ECO:0000259" key="6">
    <source>
        <dbReference type="Pfam" id="PF07715"/>
    </source>
</evidence>
<dbReference type="InterPro" id="IPR012910">
    <property type="entry name" value="Plug_dom"/>
</dbReference>
<evidence type="ECO:0000256" key="4">
    <source>
        <dbReference type="SAM" id="MobiDB-lite"/>
    </source>
</evidence>
<comment type="subcellular location">
    <subcellularLocation>
        <location evidence="1">Cell outer membrane</location>
    </subcellularLocation>
</comment>
<dbReference type="Gene3D" id="2.40.170.20">
    <property type="entry name" value="TonB-dependent receptor, beta-barrel domain"/>
    <property type="match status" value="1"/>
</dbReference>
<dbReference type="SUPFAM" id="SSF56935">
    <property type="entry name" value="Porins"/>
    <property type="match status" value="1"/>
</dbReference>